<evidence type="ECO:0000313" key="1">
    <source>
        <dbReference type="EMBL" id="ODO11277.1"/>
    </source>
</evidence>
<proteinExistence type="predicted"/>
<sequence>MLSITPSNLAALHPVHHLILDELIASAPHLALLLCRSVYKRVIPILYAHVHSTPALFKGLQRETGYERTEDALCNTKSLSVDGSTSLHAICDLSSGSSDPFSILYKPQNTRRLYPRPYHIMLPYLERLELSFSALQPPVIRTGPGIVQRRGRGQGVATRIADQMPNDLREIVFHLDEGTAGAWKELNGHLMSIGPEEAVVFVKGEARKGQLVKTPDGDQKRLTFGRIGEKLPTLCTNGQRLCVFVGTQKPWDSLNGEEREDYAISMSLALVEYAQGSVGAQIEGEDWLEAEQEESPLIAEVEFHLPSFKKVLAQMDGEGKMDVDALVRQGRLMLKEFNFKEVEALGELKWRW</sequence>
<name>A0A1E3KFA6_9TREE</name>
<accession>A0A1E3KFA6</accession>
<gene>
    <name evidence="1" type="ORF">I350_00052</name>
</gene>
<dbReference type="AlphaFoldDB" id="A0A1E3KFA6"/>
<dbReference type="EMBL" id="MEKH01000001">
    <property type="protein sequence ID" value="ODO11277.1"/>
    <property type="molecule type" value="Genomic_DNA"/>
</dbReference>
<reference evidence="1 2" key="1">
    <citation type="submission" date="2016-06" db="EMBL/GenBank/DDBJ databases">
        <title>Evolution of pathogenesis and genome organization in the Tremellales.</title>
        <authorList>
            <person name="Cuomo C."/>
            <person name="Litvintseva A."/>
            <person name="Heitman J."/>
            <person name="Chen Y."/>
            <person name="Sun S."/>
            <person name="Springer D."/>
            <person name="Dromer F."/>
            <person name="Young S."/>
            <person name="Zeng Q."/>
            <person name="Chapman S."/>
            <person name="Gujja S."/>
            <person name="Saif S."/>
            <person name="Birren B."/>
        </authorList>
    </citation>
    <scope>NUCLEOTIDE SEQUENCE [LARGE SCALE GENOMIC DNA]</scope>
    <source>
        <strain evidence="1 2">CBS 6273</strain>
    </source>
</reference>
<dbReference type="Proteomes" id="UP000095149">
    <property type="component" value="Unassembled WGS sequence"/>
</dbReference>
<dbReference type="Pfam" id="PF12586">
    <property type="entry name" value="DUF3760"/>
    <property type="match status" value="1"/>
</dbReference>
<dbReference type="InterPro" id="IPR022235">
    <property type="entry name" value="DUF3760"/>
</dbReference>
<organism evidence="1 2">
    <name type="scientific">Cryptococcus amylolentus CBS 6273</name>
    <dbReference type="NCBI Taxonomy" id="1296118"/>
    <lineage>
        <taxon>Eukaryota</taxon>
        <taxon>Fungi</taxon>
        <taxon>Dikarya</taxon>
        <taxon>Basidiomycota</taxon>
        <taxon>Agaricomycotina</taxon>
        <taxon>Tremellomycetes</taxon>
        <taxon>Tremellales</taxon>
        <taxon>Cryptococcaceae</taxon>
        <taxon>Cryptococcus</taxon>
    </lineage>
</organism>
<evidence type="ECO:0000313" key="2">
    <source>
        <dbReference type="Proteomes" id="UP000095149"/>
    </source>
</evidence>
<dbReference type="OrthoDB" id="2571718at2759"/>
<protein>
    <submittedName>
        <fullName evidence="1">Uncharacterized protein</fullName>
    </submittedName>
</protein>
<comment type="caution">
    <text evidence="1">The sequence shown here is derived from an EMBL/GenBank/DDBJ whole genome shotgun (WGS) entry which is preliminary data.</text>
</comment>